<dbReference type="Proteomes" id="UP001163036">
    <property type="component" value="Plasmid pVP-16-VB00198-1"/>
</dbReference>
<gene>
    <name evidence="1" type="ORF">M5598_28945</name>
</gene>
<protein>
    <submittedName>
        <fullName evidence="1">Uncharacterized protein</fullName>
    </submittedName>
</protein>
<accession>A0AA46UQE6</accession>
<dbReference type="AlphaFoldDB" id="A0AA46UQE6"/>
<dbReference type="RefSeq" id="WP_053312626.1">
    <property type="nucleotide sequence ID" value="NZ_CP062152.1"/>
</dbReference>
<evidence type="ECO:0000313" key="1">
    <source>
        <dbReference type="EMBL" id="UYV30017.1"/>
    </source>
</evidence>
<dbReference type="EMBL" id="CP097357">
    <property type="protein sequence ID" value="UYV30017.1"/>
    <property type="molecule type" value="Genomic_DNA"/>
</dbReference>
<reference evidence="1" key="1">
    <citation type="submission" date="2022-05" db="EMBL/GenBank/DDBJ databases">
        <title>Megaplasmid of Vibrio parahaemolyticus.</title>
        <authorList>
            <person name="Strauch E."/>
            <person name="Borowiak M."/>
        </authorList>
    </citation>
    <scope>NUCLEOTIDE SEQUENCE</scope>
    <source>
        <strain evidence="1">16-VB00198</strain>
        <plasmid evidence="1">pVP-16-VB00198-1</plasmid>
    </source>
</reference>
<geneLocation type="plasmid" evidence="1 2">
    <name>pVP-16-VB00198-1</name>
</geneLocation>
<sequence length="147" mass="17259">MENIQQIHPENIALFELIQSGTKPVVRINETIFVDSFLEPGMKARVIGCQHDHLDSWEFVLDFSEFYEENKQYMTEYSDGLNAEESGRVPKRMKESVYCSISFHPLAFDALDEARLDLYLKYQSEVPEKERATNSYMHWLESKVLEK</sequence>
<evidence type="ECO:0000313" key="2">
    <source>
        <dbReference type="Proteomes" id="UP001163036"/>
    </source>
</evidence>
<proteinExistence type="predicted"/>
<name>A0AA46UQE6_VIBPH</name>
<keyword evidence="1" id="KW-0614">Plasmid</keyword>
<organism evidence="1 2">
    <name type="scientific">Vibrio parahaemolyticus</name>
    <dbReference type="NCBI Taxonomy" id="670"/>
    <lineage>
        <taxon>Bacteria</taxon>
        <taxon>Pseudomonadati</taxon>
        <taxon>Pseudomonadota</taxon>
        <taxon>Gammaproteobacteria</taxon>
        <taxon>Vibrionales</taxon>
        <taxon>Vibrionaceae</taxon>
        <taxon>Vibrio</taxon>
    </lineage>
</organism>